<accession>A0ACC3SH17</accession>
<organism evidence="1 2">
    <name type="scientific">Zalaria obscura</name>
    <dbReference type="NCBI Taxonomy" id="2024903"/>
    <lineage>
        <taxon>Eukaryota</taxon>
        <taxon>Fungi</taxon>
        <taxon>Dikarya</taxon>
        <taxon>Ascomycota</taxon>
        <taxon>Pezizomycotina</taxon>
        <taxon>Dothideomycetes</taxon>
        <taxon>Dothideomycetidae</taxon>
        <taxon>Dothideales</taxon>
        <taxon>Zalariaceae</taxon>
        <taxon>Zalaria</taxon>
    </lineage>
</organism>
<evidence type="ECO:0000313" key="2">
    <source>
        <dbReference type="Proteomes" id="UP001320706"/>
    </source>
</evidence>
<evidence type="ECO:0000313" key="1">
    <source>
        <dbReference type="EMBL" id="KAK8213403.1"/>
    </source>
</evidence>
<dbReference type="Proteomes" id="UP001320706">
    <property type="component" value="Unassembled WGS sequence"/>
</dbReference>
<protein>
    <submittedName>
        <fullName evidence="1">Uncharacterized protein</fullName>
    </submittedName>
</protein>
<keyword evidence="2" id="KW-1185">Reference proteome</keyword>
<gene>
    <name evidence="1" type="ORF">M8818_002702</name>
</gene>
<name>A0ACC3SH17_9PEZI</name>
<proteinExistence type="predicted"/>
<dbReference type="EMBL" id="JAMKPW020000011">
    <property type="protein sequence ID" value="KAK8213403.1"/>
    <property type="molecule type" value="Genomic_DNA"/>
</dbReference>
<reference evidence="1" key="1">
    <citation type="submission" date="2024-02" db="EMBL/GenBank/DDBJ databases">
        <title>Metagenome Assembled Genome of Zalaria obscura JY119.</title>
        <authorList>
            <person name="Vighnesh L."/>
            <person name="Jagadeeshwari U."/>
            <person name="Venkata Ramana C."/>
            <person name="Sasikala C."/>
        </authorList>
    </citation>
    <scope>NUCLEOTIDE SEQUENCE</scope>
    <source>
        <strain evidence="1">JY119</strain>
    </source>
</reference>
<sequence length="127" mass="14103">MSLPLWSVNICLLCPARSLSSGPGNILAKLRGSSPRQNTRIKPNIVSPTPTDCRLRRSRKEAGDLRATNDILSATHIEYRAHAPGLWCLPRFKASTLHRWMRPRAKRATTNAEIDNDSVTCLTIGSK</sequence>
<comment type="caution">
    <text evidence="1">The sequence shown here is derived from an EMBL/GenBank/DDBJ whole genome shotgun (WGS) entry which is preliminary data.</text>
</comment>